<organism evidence="1 2">
    <name type="scientific">Collinsella aerofaciens</name>
    <dbReference type="NCBI Taxonomy" id="74426"/>
    <lineage>
        <taxon>Bacteria</taxon>
        <taxon>Bacillati</taxon>
        <taxon>Actinomycetota</taxon>
        <taxon>Coriobacteriia</taxon>
        <taxon>Coriobacteriales</taxon>
        <taxon>Coriobacteriaceae</taxon>
        <taxon>Collinsella</taxon>
    </lineage>
</organism>
<gene>
    <name evidence="1" type="ORF">KCJAJFAP_01598</name>
</gene>
<proteinExistence type="predicted"/>
<accession>A0A5K1IKP4</accession>
<dbReference type="EMBL" id="CABWIE010000004">
    <property type="protein sequence ID" value="VWL88226.1"/>
    <property type="molecule type" value="Genomic_DNA"/>
</dbReference>
<dbReference type="AlphaFoldDB" id="A0A5K1IKP4"/>
<reference evidence="1 2" key="1">
    <citation type="submission" date="2019-10" db="EMBL/GenBank/DDBJ databases">
        <authorList>
            <person name="Wolf R A."/>
        </authorList>
    </citation>
    <scope>NUCLEOTIDE SEQUENCE [LARGE SCALE GENOMIC DNA]</scope>
    <source>
        <strain evidence="1">Collinsella_aerofaciens_MC2</strain>
    </source>
</reference>
<name>A0A5K1IKP4_9ACTN</name>
<protein>
    <submittedName>
        <fullName evidence="1">Uncharacterized protein</fullName>
    </submittedName>
</protein>
<evidence type="ECO:0000313" key="2">
    <source>
        <dbReference type="Proteomes" id="UP000361836"/>
    </source>
</evidence>
<sequence length="134" mass="15033">MYTVRENDIVDNAVKIPIRMIREFGCANGWIGIVQYDSFARLADRHITDDGSIYAHGPISYGVPGPKLIREIFEGIPHNLVIKTPKYAYQRECRIIGTQPVECSLIPDEKHPGCKIEEYDHAELDLGSGLTGFS</sequence>
<keyword evidence="2" id="KW-1185">Reference proteome</keyword>
<dbReference type="Proteomes" id="UP000361836">
    <property type="component" value="Unassembled WGS sequence"/>
</dbReference>
<dbReference type="RefSeq" id="WP_152075874.1">
    <property type="nucleotide sequence ID" value="NZ_CAAKNU010000056.1"/>
</dbReference>
<evidence type="ECO:0000313" key="1">
    <source>
        <dbReference type="EMBL" id="VWL88226.1"/>
    </source>
</evidence>